<accession>A0A0N5BB36</accession>
<dbReference type="PRINTS" id="PR00252">
    <property type="entry name" value="NRIONCHANNEL"/>
</dbReference>
<keyword evidence="5" id="KW-0813">Transport</keyword>
<dbReference type="InterPro" id="IPR036719">
    <property type="entry name" value="Neuro-gated_channel_TM_sf"/>
</dbReference>
<evidence type="ECO:0000256" key="5">
    <source>
        <dbReference type="RuleBase" id="RU000687"/>
    </source>
</evidence>
<dbReference type="AlphaFoldDB" id="A0A0N5BB36"/>
<dbReference type="GO" id="GO:0016020">
    <property type="term" value="C:membrane"/>
    <property type="evidence" value="ECO:0007669"/>
    <property type="project" value="UniProtKB-SubCell"/>
</dbReference>
<proteinExistence type="inferred from homology"/>
<dbReference type="Gene3D" id="2.70.170.10">
    <property type="entry name" value="Neurotransmitter-gated ion-channel ligand-binding domain"/>
    <property type="match status" value="1"/>
</dbReference>
<evidence type="ECO:0000313" key="8">
    <source>
        <dbReference type="Proteomes" id="UP000046392"/>
    </source>
</evidence>
<feature type="signal peptide" evidence="5">
    <location>
        <begin position="1"/>
        <end position="22"/>
    </location>
</feature>
<feature type="transmembrane region" description="Helical" evidence="5">
    <location>
        <begin position="304"/>
        <end position="322"/>
    </location>
</feature>
<dbReference type="SUPFAM" id="SSF90112">
    <property type="entry name" value="Neurotransmitter-gated ion-channel transmembrane pore"/>
    <property type="match status" value="1"/>
</dbReference>
<feature type="transmembrane region" description="Helical" evidence="5">
    <location>
        <begin position="512"/>
        <end position="531"/>
    </location>
</feature>
<dbReference type="GO" id="GO:0005230">
    <property type="term" value="F:extracellular ligand-gated monoatomic ion channel activity"/>
    <property type="evidence" value="ECO:0007669"/>
    <property type="project" value="InterPro"/>
</dbReference>
<protein>
    <submittedName>
        <fullName evidence="9">Neur_chan_LBD domain-containing protein</fullName>
    </submittedName>
</protein>
<dbReference type="InterPro" id="IPR006201">
    <property type="entry name" value="Neur_channel"/>
</dbReference>
<dbReference type="WBParaSite" id="SPAL_0000324800.1">
    <property type="protein sequence ID" value="SPAL_0000324800.1"/>
    <property type="gene ID" value="SPAL_0000324800"/>
</dbReference>
<feature type="transmembrane region" description="Helical" evidence="5">
    <location>
        <begin position="334"/>
        <end position="357"/>
    </location>
</feature>
<evidence type="ECO:0000256" key="1">
    <source>
        <dbReference type="ARBA" id="ARBA00004141"/>
    </source>
</evidence>
<sequence length="532" mass="61667">MKQIYFHSLPIIIVLFLITIHARYTQEDYRDKVSVLSDQIQNVHHTKEDEEKLLHNVYVNGSSKRLTEHLMAIHNPHAPPDGRLEVHYEMELVHILGIDELKQTMTALVYVDEKWVDPSLSWDPSKFGGLNKTWLPMHAIWMPDIIIFNMVSASRLHHEDLLSKVRAPVVVYHNGTVECSHPAVYTVSCEINIRHFPLDDQRCALEIASWAYSWEKIRLLPHVEHSLEHYTPNEEWHLQNVNVKKSEYEHEGILVSQIEYEISVRRKPLFYMVTLTFPSYVMCSISIVGLFARFSTTGEREERFTLGVTAILTMAVLSLVVSEKVPHSSTSVPLLVAYFLFNMVAVSFAAMTTGVVMKIHRKGRYGKQPPKWIMKLFMLKPNPDIPIQPNHYKEDLSKPKELLVEHDGINSSKTTLKHSESDDLNGLINDKLETEYYGEKEYFPKGSLSIEPESIYGIRLRKMKKMSSRFDDYLHCNQCEFCDHECSDQLTNAKIKHEFNGFVRIAERLDCVFMWLFLSAVTLPVVILFMMM</sequence>
<evidence type="ECO:0000259" key="7">
    <source>
        <dbReference type="Pfam" id="PF02932"/>
    </source>
</evidence>
<evidence type="ECO:0000313" key="9">
    <source>
        <dbReference type="WBParaSite" id="SPAL_0000324800.1"/>
    </source>
</evidence>
<feature type="chain" id="PRO_5022270334" evidence="5">
    <location>
        <begin position="23"/>
        <end position="532"/>
    </location>
</feature>
<dbReference type="PROSITE" id="PS00236">
    <property type="entry name" value="NEUROTR_ION_CHANNEL"/>
    <property type="match status" value="1"/>
</dbReference>
<name>A0A0N5BB36_STREA</name>
<dbReference type="InterPro" id="IPR038050">
    <property type="entry name" value="Neuro_actylchol_rec"/>
</dbReference>
<feature type="domain" description="Neurotransmitter-gated ion-channel ligand-binding" evidence="6">
    <location>
        <begin position="64"/>
        <end position="268"/>
    </location>
</feature>
<dbReference type="Pfam" id="PF02932">
    <property type="entry name" value="Neur_chan_memb"/>
    <property type="match status" value="1"/>
</dbReference>
<dbReference type="InterPro" id="IPR018000">
    <property type="entry name" value="Neurotransmitter_ion_chnl_CS"/>
</dbReference>
<dbReference type="Gene3D" id="1.20.58.390">
    <property type="entry name" value="Neurotransmitter-gated ion-channel transmembrane domain"/>
    <property type="match status" value="1"/>
</dbReference>
<evidence type="ECO:0000259" key="6">
    <source>
        <dbReference type="Pfam" id="PF02931"/>
    </source>
</evidence>
<keyword evidence="5" id="KW-0407">Ion channel</keyword>
<keyword evidence="4 5" id="KW-0472">Membrane</keyword>
<keyword evidence="3 5" id="KW-1133">Transmembrane helix</keyword>
<comment type="subcellular location">
    <subcellularLocation>
        <location evidence="1">Membrane</location>
        <topology evidence="1">Multi-pass membrane protein</topology>
    </subcellularLocation>
</comment>
<comment type="similarity">
    <text evidence="5">Belongs to the ligand-gated ion channel (TC 1.A.9) family.</text>
</comment>
<evidence type="ECO:0000256" key="4">
    <source>
        <dbReference type="ARBA" id="ARBA00023136"/>
    </source>
</evidence>
<dbReference type="InterPro" id="IPR036734">
    <property type="entry name" value="Neur_chan_lig-bd_sf"/>
</dbReference>
<keyword evidence="2 5" id="KW-0812">Transmembrane</keyword>
<keyword evidence="5" id="KW-0406">Ion transport</keyword>
<dbReference type="CDD" id="cd18989">
    <property type="entry name" value="LGIC_ECD_cation"/>
    <property type="match status" value="1"/>
</dbReference>
<organism evidence="8 9">
    <name type="scientific">Strongyloides papillosus</name>
    <name type="common">Intestinal threadworm</name>
    <dbReference type="NCBI Taxonomy" id="174720"/>
    <lineage>
        <taxon>Eukaryota</taxon>
        <taxon>Metazoa</taxon>
        <taxon>Ecdysozoa</taxon>
        <taxon>Nematoda</taxon>
        <taxon>Chromadorea</taxon>
        <taxon>Rhabditida</taxon>
        <taxon>Tylenchina</taxon>
        <taxon>Panagrolaimomorpha</taxon>
        <taxon>Strongyloidoidea</taxon>
        <taxon>Strongyloididae</taxon>
        <taxon>Strongyloides</taxon>
    </lineage>
</organism>
<dbReference type="SUPFAM" id="SSF63712">
    <property type="entry name" value="Nicotinic receptor ligand binding domain-like"/>
    <property type="match status" value="1"/>
</dbReference>
<dbReference type="GO" id="GO:0004888">
    <property type="term" value="F:transmembrane signaling receptor activity"/>
    <property type="evidence" value="ECO:0007669"/>
    <property type="project" value="InterPro"/>
</dbReference>
<dbReference type="CDD" id="cd19051">
    <property type="entry name" value="LGIC_TM_cation"/>
    <property type="match status" value="1"/>
</dbReference>
<dbReference type="PANTHER" id="PTHR18945">
    <property type="entry name" value="NEUROTRANSMITTER GATED ION CHANNEL"/>
    <property type="match status" value="1"/>
</dbReference>
<keyword evidence="5" id="KW-0732">Signal</keyword>
<feature type="transmembrane region" description="Helical" evidence="5">
    <location>
        <begin position="269"/>
        <end position="292"/>
    </location>
</feature>
<dbReference type="FunFam" id="2.70.170.10:FF:000055">
    <property type="entry name" value="Proton-gated ion channel subunit pbo-6"/>
    <property type="match status" value="1"/>
</dbReference>
<dbReference type="Proteomes" id="UP000046392">
    <property type="component" value="Unplaced"/>
</dbReference>
<evidence type="ECO:0000256" key="2">
    <source>
        <dbReference type="ARBA" id="ARBA00022692"/>
    </source>
</evidence>
<feature type="domain" description="Neurotransmitter-gated ion-channel transmembrane" evidence="7">
    <location>
        <begin position="302"/>
        <end position="527"/>
    </location>
</feature>
<keyword evidence="8" id="KW-1185">Reference proteome</keyword>
<dbReference type="InterPro" id="IPR006202">
    <property type="entry name" value="Neur_chan_lig-bd"/>
</dbReference>
<reference evidence="9" key="1">
    <citation type="submission" date="2017-02" db="UniProtKB">
        <authorList>
            <consortium name="WormBaseParasite"/>
        </authorList>
    </citation>
    <scope>IDENTIFICATION</scope>
</reference>
<evidence type="ECO:0000256" key="3">
    <source>
        <dbReference type="ARBA" id="ARBA00022989"/>
    </source>
</evidence>
<dbReference type="InterPro" id="IPR006029">
    <property type="entry name" value="Neurotrans-gated_channel_TM"/>
</dbReference>
<dbReference type="Pfam" id="PF02931">
    <property type="entry name" value="Neur_chan_LBD"/>
    <property type="match status" value="1"/>
</dbReference>
<dbReference type="STRING" id="174720.A0A0N5BB36"/>